<keyword evidence="3" id="KW-1185">Reference proteome</keyword>
<dbReference type="EMBL" id="BLLF01001765">
    <property type="protein sequence ID" value="GFH21116.1"/>
    <property type="molecule type" value="Genomic_DNA"/>
</dbReference>
<dbReference type="InterPro" id="IPR011658">
    <property type="entry name" value="PA14_dom"/>
</dbReference>
<comment type="caution">
    <text evidence="2">The sequence shown here is derived from an EMBL/GenBank/DDBJ whole genome shotgun (WGS) entry which is preliminary data.</text>
</comment>
<protein>
    <submittedName>
        <fullName evidence="2">Fibrocystin-L</fullName>
    </submittedName>
</protein>
<feature type="non-terminal residue" evidence="2">
    <location>
        <position position="145"/>
    </location>
</feature>
<name>A0A699ZQN2_HAELA</name>
<dbReference type="Proteomes" id="UP000485058">
    <property type="component" value="Unassembled WGS sequence"/>
</dbReference>
<organism evidence="2 3">
    <name type="scientific">Haematococcus lacustris</name>
    <name type="common">Green alga</name>
    <name type="synonym">Haematococcus pluvialis</name>
    <dbReference type="NCBI Taxonomy" id="44745"/>
    <lineage>
        <taxon>Eukaryota</taxon>
        <taxon>Viridiplantae</taxon>
        <taxon>Chlorophyta</taxon>
        <taxon>core chlorophytes</taxon>
        <taxon>Chlorophyceae</taxon>
        <taxon>CS clade</taxon>
        <taxon>Chlamydomonadales</taxon>
        <taxon>Haematococcaceae</taxon>
        <taxon>Haematococcus</taxon>
    </lineage>
</organism>
<evidence type="ECO:0000313" key="3">
    <source>
        <dbReference type="Proteomes" id="UP000485058"/>
    </source>
</evidence>
<dbReference type="Pfam" id="PF07691">
    <property type="entry name" value="PA14"/>
    <property type="match status" value="1"/>
</dbReference>
<evidence type="ECO:0000313" key="2">
    <source>
        <dbReference type="EMBL" id="GFH21116.1"/>
    </source>
</evidence>
<feature type="domain" description="PA14" evidence="1">
    <location>
        <begin position="4"/>
        <end position="39"/>
    </location>
</feature>
<sequence>VDWFVARFTFYLRILRAGTYVFNIASDDESELYIDSVLVGSRRTDLARNLTVGQHLIQVMYNEYWGLANINLQYATPLSPMGPIPWFLISSFETDAPAVIAIRVNRVPALQACTPAGAAADPTCTFTFSSALTPTLTQPVRSTPV</sequence>
<proteinExistence type="predicted"/>
<feature type="non-terminal residue" evidence="2">
    <location>
        <position position="1"/>
    </location>
</feature>
<accession>A0A699ZQN2</accession>
<dbReference type="SUPFAM" id="SSF56988">
    <property type="entry name" value="Anthrax protective antigen"/>
    <property type="match status" value="1"/>
</dbReference>
<gene>
    <name evidence="2" type="ORF">HaLaN_18356</name>
</gene>
<reference evidence="2 3" key="1">
    <citation type="submission" date="2020-02" db="EMBL/GenBank/DDBJ databases">
        <title>Draft genome sequence of Haematococcus lacustris strain NIES-144.</title>
        <authorList>
            <person name="Morimoto D."/>
            <person name="Nakagawa S."/>
            <person name="Yoshida T."/>
            <person name="Sawayama S."/>
        </authorList>
    </citation>
    <scope>NUCLEOTIDE SEQUENCE [LARGE SCALE GENOMIC DNA]</scope>
    <source>
        <strain evidence="2 3">NIES-144</strain>
    </source>
</reference>
<dbReference type="AlphaFoldDB" id="A0A699ZQN2"/>
<evidence type="ECO:0000259" key="1">
    <source>
        <dbReference type="Pfam" id="PF07691"/>
    </source>
</evidence>